<dbReference type="Proteomes" id="UP000011717">
    <property type="component" value="Unassembled WGS sequence"/>
</dbReference>
<dbReference type="InterPro" id="IPR032416">
    <property type="entry name" value="Peptidase_M24_C"/>
</dbReference>
<dbReference type="GO" id="GO:0005737">
    <property type="term" value="C:cytoplasm"/>
    <property type="evidence" value="ECO:0007669"/>
    <property type="project" value="UniProtKB-ARBA"/>
</dbReference>
<dbReference type="CDD" id="cd01085">
    <property type="entry name" value="APP"/>
    <property type="match status" value="1"/>
</dbReference>
<dbReference type="Gene3D" id="3.90.230.10">
    <property type="entry name" value="Creatinase/methionine aminopeptidase superfamily"/>
    <property type="match status" value="1"/>
</dbReference>
<keyword evidence="7" id="KW-0031">Aminopeptidase</keyword>
<dbReference type="EMBL" id="AMRV01000007">
    <property type="protein sequence ID" value="EMD82441.1"/>
    <property type="molecule type" value="Genomic_DNA"/>
</dbReference>
<dbReference type="InterPro" id="IPR000994">
    <property type="entry name" value="Pept_M24"/>
</dbReference>
<evidence type="ECO:0000256" key="3">
    <source>
        <dbReference type="ARBA" id="ARBA00022801"/>
    </source>
</evidence>
<dbReference type="InterPro" id="IPR000587">
    <property type="entry name" value="Creatinase_N"/>
</dbReference>
<feature type="domain" description="Peptidase M24" evidence="4">
    <location>
        <begin position="314"/>
        <end position="530"/>
    </location>
</feature>
<keyword evidence="7" id="KW-0645">Protease</keyword>
<evidence type="ECO:0000256" key="2">
    <source>
        <dbReference type="ARBA" id="ARBA00022723"/>
    </source>
</evidence>
<dbReference type="Gene3D" id="3.40.350.10">
    <property type="entry name" value="Creatinase/prolidase N-terminal domain"/>
    <property type="match status" value="2"/>
</dbReference>
<keyword evidence="8" id="KW-1185">Reference proteome</keyword>
<dbReference type="Pfam" id="PF16188">
    <property type="entry name" value="Peptidase_M24_C"/>
    <property type="match status" value="1"/>
</dbReference>
<dbReference type="PANTHER" id="PTHR43763:SF6">
    <property type="entry name" value="XAA-PRO AMINOPEPTIDASE 1"/>
    <property type="match status" value="1"/>
</dbReference>
<evidence type="ECO:0000259" key="5">
    <source>
        <dbReference type="Pfam" id="PF01321"/>
    </source>
</evidence>
<proteinExistence type="inferred from homology"/>
<dbReference type="InterPro" id="IPR050422">
    <property type="entry name" value="X-Pro_aminopeptidase_P"/>
</dbReference>
<organism evidence="7 8">
    <name type="scientific">Pacificimonas flava</name>
    <dbReference type="NCBI Taxonomy" id="1234595"/>
    <lineage>
        <taxon>Bacteria</taxon>
        <taxon>Pseudomonadati</taxon>
        <taxon>Pseudomonadota</taxon>
        <taxon>Alphaproteobacteria</taxon>
        <taxon>Sphingomonadales</taxon>
        <taxon>Sphingosinicellaceae</taxon>
        <taxon>Pacificimonas</taxon>
    </lineage>
</organism>
<name>M2TLA3_9SPHN</name>
<feature type="domain" description="Peptidase M24 C-terminal" evidence="6">
    <location>
        <begin position="541"/>
        <end position="601"/>
    </location>
</feature>
<dbReference type="Pfam" id="PF01321">
    <property type="entry name" value="Creatinase_N"/>
    <property type="match status" value="1"/>
</dbReference>
<sequence>MVRMSTYHDRIAALRAQLKQQNLDGFVIPLTDEHMSEYVGDYARRLAWLTGFQGSAGTAALTLEDAAIFTDGRYTVQVREQVDGSVYSYEDVPRVQVADWLQKKAKPGTRIGYDAWLHTRKWVNAAHAKLKAKGVELVPVDRNPIDGVWQDQPDPSGAPVLVHEDVQAGRSSAEKRADIAAWLKEEGADGVVIAALDSVAWLFNIRGSDVSHTPVALSFAIVNADGSARLFIDPAKISDEVRSHLGKDVTVEPRTDFGAALSGMSGKKMMVDPDTAVAAIFQLLGDAGAQVREARDPAILAKAIKNGTEIEGSRTAHIRDGAAIVRFLKWFADEAPKGELDELTAADKLESIRRESNLLMDLSFDTISGTGKHAAMPHYRVTPESSLTIEKNSIYLVDSGGQYRDGTTDITRTMVNGTPTAEMKDRFTRVLKGHIALATAVFPDGTTGGQLDAFARQFLWQAGVDYGHGTGHGVGSFLGVHEGPQRISPANYPGAGASEPLREGMILSNEPGYYKAGEFGIRIENLVVVEKREIEGMEGDFLGFETVTFAPIALDLIDESLLTDFERQWLNDYHAQVREKIGPQLSDDADRKWLEDATRAI</sequence>
<dbReference type="InterPro" id="IPR033740">
    <property type="entry name" value="Pept_M24B"/>
</dbReference>
<accession>M2TLA3</accession>
<evidence type="ECO:0000313" key="8">
    <source>
        <dbReference type="Proteomes" id="UP000011717"/>
    </source>
</evidence>
<feature type="domain" description="Creatinase N-terminal" evidence="5">
    <location>
        <begin position="10"/>
        <end position="141"/>
    </location>
</feature>
<dbReference type="FunFam" id="3.90.230.10:FF:000009">
    <property type="entry name" value="xaa-Pro aminopeptidase 2"/>
    <property type="match status" value="1"/>
</dbReference>
<evidence type="ECO:0000313" key="7">
    <source>
        <dbReference type="EMBL" id="EMD82441.1"/>
    </source>
</evidence>
<dbReference type="AlphaFoldDB" id="M2TLA3"/>
<evidence type="ECO:0000259" key="4">
    <source>
        <dbReference type="Pfam" id="PF00557"/>
    </source>
</evidence>
<dbReference type="GO" id="GO:0046872">
    <property type="term" value="F:metal ion binding"/>
    <property type="evidence" value="ECO:0007669"/>
    <property type="project" value="UniProtKB-KW"/>
</dbReference>
<dbReference type="SUPFAM" id="SSF53092">
    <property type="entry name" value="Creatinase/prolidase N-terminal domain"/>
    <property type="match status" value="2"/>
</dbReference>
<dbReference type="Pfam" id="PF16189">
    <property type="entry name" value="Creatinase_N_2"/>
    <property type="match status" value="1"/>
</dbReference>
<evidence type="ECO:0000259" key="6">
    <source>
        <dbReference type="Pfam" id="PF16188"/>
    </source>
</evidence>
<dbReference type="GO" id="GO:0070006">
    <property type="term" value="F:metalloaminopeptidase activity"/>
    <property type="evidence" value="ECO:0007669"/>
    <property type="project" value="InterPro"/>
</dbReference>
<keyword evidence="3" id="KW-0378">Hydrolase</keyword>
<dbReference type="PANTHER" id="PTHR43763">
    <property type="entry name" value="XAA-PRO AMINOPEPTIDASE 1"/>
    <property type="match status" value="1"/>
</dbReference>
<gene>
    <name evidence="7" type="ORF">C725_2162</name>
</gene>
<comment type="similarity">
    <text evidence="1">Belongs to the peptidase M24B family.</text>
</comment>
<dbReference type="InterPro" id="IPR029149">
    <property type="entry name" value="Creatin/AminoP/Spt16_N"/>
</dbReference>
<dbReference type="InterPro" id="IPR036005">
    <property type="entry name" value="Creatinase/aminopeptidase-like"/>
</dbReference>
<protein>
    <submittedName>
        <fullName evidence="7">Xaa-Pro aminopeptidase</fullName>
    </submittedName>
</protein>
<dbReference type="PATRIC" id="fig|1234595.3.peg.2165"/>
<dbReference type="Pfam" id="PF00557">
    <property type="entry name" value="Peptidase_M24"/>
    <property type="match status" value="1"/>
</dbReference>
<keyword evidence="2" id="KW-0479">Metal-binding</keyword>
<reference evidence="7 8" key="1">
    <citation type="journal article" date="2013" name="Genome Announc.">
        <title>Draft Genome Sequence of Strain JLT2015T, Belonging to the Family Sphingomonadaceae of the Alphaproteobacteria.</title>
        <authorList>
            <person name="Tang K."/>
            <person name="Liu K."/>
            <person name="Li S."/>
            <person name="Jiao N."/>
        </authorList>
    </citation>
    <scope>NUCLEOTIDE SEQUENCE [LARGE SCALE GENOMIC DNA]</scope>
    <source>
        <strain evidence="7 8">JLT2015</strain>
    </source>
</reference>
<dbReference type="SUPFAM" id="SSF55920">
    <property type="entry name" value="Creatinase/aminopeptidase"/>
    <property type="match status" value="1"/>
</dbReference>
<comment type="caution">
    <text evidence="7">The sequence shown here is derived from an EMBL/GenBank/DDBJ whole genome shotgun (WGS) entry which is preliminary data.</text>
</comment>
<evidence type="ECO:0000256" key="1">
    <source>
        <dbReference type="ARBA" id="ARBA00008766"/>
    </source>
</evidence>